<gene>
    <name evidence="2" type="ordered locus">P700755_002974</name>
</gene>
<reference evidence="2" key="2">
    <citation type="submission" date="2012-09" db="EMBL/GenBank/DDBJ databases">
        <title>The complete sequence of Psychroflexus torquis an extreme psychrophile from sea-ice that is stimulated by light.</title>
        <authorList>
            <person name="Feng S."/>
            <person name="Powell S.M."/>
            <person name="Bowman J.P."/>
        </authorList>
    </citation>
    <scope>NUCLEOTIDE SEQUENCE [LARGE SCALE GENOMIC DNA]</scope>
    <source>
        <strain evidence="2">ATCC 700755</strain>
    </source>
</reference>
<keyword evidence="1" id="KW-0472">Membrane</keyword>
<protein>
    <submittedName>
        <fullName evidence="2">Membrane-associated protein</fullName>
    </submittedName>
</protein>
<keyword evidence="1" id="KW-0812">Transmembrane</keyword>
<dbReference type="EMBL" id="CP003879">
    <property type="protein sequence ID" value="AFU69666.1"/>
    <property type="molecule type" value="Genomic_DNA"/>
</dbReference>
<dbReference type="HOGENOM" id="CLU_2809340_0_0_10"/>
<keyword evidence="3" id="KW-1185">Reference proteome</keyword>
<dbReference type="AlphaFoldDB" id="K4IKP8"/>
<dbReference type="KEGG" id="ptq:P700755_002974"/>
<keyword evidence="1" id="KW-1133">Transmembrane helix</keyword>
<evidence type="ECO:0000313" key="3">
    <source>
        <dbReference type="Proteomes" id="UP000008514"/>
    </source>
</evidence>
<feature type="transmembrane region" description="Helical" evidence="1">
    <location>
        <begin position="48"/>
        <end position="66"/>
    </location>
</feature>
<evidence type="ECO:0000256" key="1">
    <source>
        <dbReference type="SAM" id="Phobius"/>
    </source>
</evidence>
<proteinExistence type="predicted"/>
<accession>K4IKP8</accession>
<sequence length="67" mass="7966">MLTDPVFLNKGEFDELAGTLQEEKVFFRVLCIPFYSVAYLNRVLFREIMLFLCENLLFFIILLQFGH</sequence>
<reference evidence="2" key="1">
    <citation type="submission" date="2006-03" db="EMBL/GenBank/DDBJ databases">
        <authorList>
            <person name="Bowman J."/>
            <person name="Ferriera S."/>
            <person name="Johnson J."/>
            <person name="Kravitz S."/>
            <person name="Halpern A."/>
            <person name="Remington K."/>
            <person name="Beeson K."/>
            <person name="Tran B."/>
            <person name="Rogers Y.-H."/>
            <person name="Friedman R."/>
            <person name="Venter J.C."/>
        </authorList>
    </citation>
    <scope>NUCLEOTIDE SEQUENCE [LARGE SCALE GENOMIC DNA]</scope>
    <source>
        <strain evidence="2">ATCC 700755</strain>
    </source>
</reference>
<evidence type="ECO:0000313" key="2">
    <source>
        <dbReference type="EMBL" id="AFU69666.1"/>
    </source>
</evidence>
<name>K4IKP8_PSYTT</name>
<organism evidence="2 3">
    <name type="scientific">Psychroflexus torquis (strain ATCC 700755 / CIP 106069 / ACAM 623)</name>
    <dbReference type="NCBI Taxonomy" id="313595"/>
    <lineage>
        <taxon>Bacteria</taxon>
        <taxon>Pseudomonadati</taxon>
        <taxon>Bacteroidota</taxon>
        <taxon>Flavobacteriia</taxon>
        <taxon>Flavobacteriales</taxon>
        <taxon>Flavobacteriaceae</taxon>
        <taxon>Psychroflexus</taxon>
    </lineage>
</organism>
<dbReference type="Proteomes" id="UP000008514">
    <property type="component" value="Chromosome"/>
</dbReference>